<keyword evidence="5" id="KW-1185">Reference proteome</keyword>
<evidence type="ECO:0000313" key="5">
    <source>
        <dbReference type="Proteomes" id="UP000007305"/>
    </source>
</evidence>
<dbReference type="PANTHER" id="PTHR38134:SF2">
    <property type="entry name" value="GALACTOKINASE"/>
    <property type="match status" value="1"/>
</dbReference>
<gene>
    <name evidence="4" type="primary">LOC103654302</name>
</gene>
<sequence length="1046" mass="117135">MNNLAIRYQIKSSSSLLSPSSTLLLAEHLSSFRYSLLVANIWYQTRFHSRHSFPISWLVSTTAMEVEVARVLEAMVHMELRLTAALAGSGGEQDPESFSYATASSAIAPRYDDSVFGSSAVPAYDDVPVDDELYRDEIAKVLALLEYNGMTSSATILADYTTATTSAVLVGCDGEQAARGCTTFFDDDYIDELDVWDKDAMCTDADGSSEQPAPQCARKEIRLPQEVCFAPDNSFSGTGSCLCWVDLVQGIIVCINPWGADDPMLCSIPLPVGCPVVSVSDYRHRPRAWEISSAACVRVAMASLRTDKPSWQLPSTKYDFSTMLTDVARIGVMVTVASKPASTSLDAHVVFDEKEQSWNFIFAEYAAAAGHHHLSIVWQIAEDYSHCEFLLQLPIYCPMPAFRAVTQVQQDAVGQGQSVPGDKVLNTLSIRCLTNCFSIIQCRFLHSCNCRTDAVQHRQSWPPPVQYGILGDGVQVWLPPWPPPVWEFWLSLKITGPQMMHSVGYFGLPVMPATCITISEIVSGSSEQIFPEIFLQSLHECRVCLSENTGRSLLQLPCHHLFCLMCMKSNCRIHVIEGNLTQVWLREDAVAYFKNMFDGGLRPTSNAFNKVIDRWVKVDMLNEAHGFFDMMLEKDIDDVTVVIFYFGGQHVGWEMKTKWLSNGWLCLVCGASDTQELPLHFIKLAKDTYTFDCMFEKIGYGTVRLWFTCCPYYLFEEIIATRNHFFRNVLEHYQCGIEMIRRDLFTGHWKHYLQGAIPLQPCFDGLINVGKVAARTLQDTVVGNSCIVSRQPPWPPPTCHHFRTMHAETVANWNHLFSWCFANSDLGELLTLNCPADRAMVLLMYQIELRLLNWAWADECVFNLCLLRLHSVVHSSLANAYKSWLITVIHRTHSIGQDHFWHNVDRGVVCGIKDRCCARLAKLVLSATLTQDSGKLSQLELHHPLLLNTQSSGLRTSRISSGGEYQHIIFSSSQRWYQKNTNNAATTTMTIHGVYEDGGIAGKGTGAPGERARCLMKASVRLAWAGVSLVNVGRPIGRVDRVVVWL</sequence>
<dbReference type="Proteomes" id="UP000007305">
    <property type="component" value="Chromosome 4"/>
</dbReference>
<organism evidence="4 5">
    <name type="scientific">Zea mays</name>
    <name type="common">Maize</name>
    <dbReference type="NCBI Taxonomy" id="4577"/>
    <lineage>
        <taxon>Eukaryota</taxon>
        <taxon>Viridiplantae</taxon>
        <taxon>Streptophyta</taxon>
        <taxon>Embryophyta</taxon>
        <taxon>Tracheophyta</taxon>
        <taxon>Spermatophyta</taxon>
        <taxon>Magnoliopsida</taxon>
        <taxon>Liliopsida</taxon>
        <taxon>Poales</taxon>
        <taxon>Poaceae</taxon>
        <taxon>PACMAD clade</taxon>
        <taxon>Panicoideae</taxon>
        <taxon>Andropogonodae</taxon>
        <taxon>Andropogoneae</taxon>
        <taxon>Tripsacinae</taxon>
        <taxon>Zea</taxon>
    </lineage>
</organism>
<keyword evidence="1" id="KW-0479">Metal-binding</keyword>
<dbReference type="RefSeq" id="XP_008679355.1">
    <property type="nucleotide sequence ID" value="XM_008681133.2"/>
</dbReference>
<dbReference type="Gramene" id="Zm00001eb195690_T001">
    <property type="protein sequence ID" value="Zm00001eb195690_P001"/>
    <property type="gene ID" value="Zm00001eb195690"/>
</dbReference>
<dbReference type="PANTHER" id="PTHR38134">
    <property type="entry name" value="SLR1395 PROTEIN"/>
    <property type="match status" value="1"/>
</dbReference>
<dbReference type="OrthoDB" id="1431934at2759"/>
<dbReference type="AlphaFoldDB" id="A0A804NYF6"/>
<dbReference type="KEGG" id="zma:103654302"/>
<dbReference type="PROSITE" id="PS00518">
    <property type="entry name" value="ZF_RING_1"/>
    <property type="match status" value="1"/>
</dbReference>
<protein>
    <recommendedName>
        <fullName evidence="6">RING/U-box superfamily protein</fullName>
    </recommendedName>
</protein>
<dbReference type="GeneID" id="103654302"/>
<keyword evidence="3" id="KW-0862">Zinc</keyword>
<evidence type="ECO:0000256" key="1">
    <source>
        <dbReference type="ARBA" id="ARBA00022723"/>
    </source>
</evidence>
<dbReference type="InParanoid" id="A0A804NYF6"/>
<dbReference type="Gene3D" id="1.25.40.10">
    <property type="entry name" value="Tetratricopeptide repeat domain"/>
    <property type="match status" value="1"/>
</dbReference>
<evidence type="ECO:0008006" key="6">
    <source>
        <dbReference type="Google" id="ProtNLM"/>
    </source>
</evidence>
<accession>A0A804NYF6</accession>
<name>A0A804NYF6_MAIZE</name>
<reference evidence="5" key="1">
    <citation type="journal article" date="2009" name="Science">
        <title>The B73 maize genome: complexity, diversity, and dynamics.</title>
        <authorList>
            <person name="Schnable P.S."/>
            <person name="Ware D."/>
            <person name="Fulton R.S."/>
            <person name="Stein J.C."/>
            <person name="Wei F."/>
            <person name="Pasternak S."/>
            <person name="Liang C."/>
            <person name="Zhang J."/>
            <person name="Fulton L."/>
            <person name="Graves T.A."/>
            <person name="Minx P."/>
            <person name="Reily A.D."/>
            <person name="Courtney L."/>
            <person name="Kruchowski S.S."/>
            <person name="Tomlinson C."/>
            <person name="Strong C."/>
            <person name="Delehaunty K."/>
            <person name="Fronick C."/>
            <person name="Courtney B."/>
            <person name="Rock S.M."/>
            <person name="Belter E."/>
            <person name="Du F."/>
            <person name="Kim K."/>
            <person name="Abbott R.M."/>
            <person name="Cotton M."/>
            <person name="Levy A."/>
            <person name="Marchetto P."/>
            <person name="Ochoa K."/>
            <person name="Jackson S.M."/>
            <person name="Gillam B."/>
            <person name="Chen W."/>
            <person name="Yan L."/>
            <person name="Higginbotham J."/>
            <person name="Cardenas M."/>
            <person name="Waligorski J."/>
            <person name="Applebaum E."/>
            <person name="Phelps L."/>
            <person name="Falcone J."/>
            <person name="Kanchi K."/>
            <person name="Thane T."/>
            <person name="Scimone A."/>
            <person name="Thane N."/>
            <person name="Henke J."/>
            <person name="Wang T."/>
            <person name="Ruppert J."/>
            <person name="Shah N."/>
            <person name="Rotter K."/>
            <person name="Hodges J."/>
            <person name="Ingenthron E."/>
            <person name="Cordes M."/>
            <person name="Kohlberg S."/>
            <person name="Sgro J."/>
            <person name="Delgado B."/>
            <person name="Mead K."/>
            <person name="Chinwalla A."/>
            <person name="Leonard S."/>
            <person name="Crouse K."/>
            <person name="Collura K."/>
            <person name="Kudrna D."/>
            <person name="Currie J."/>
            <person name="He R."/>
            <person name="Angelova A."/>
            <person name="Rajasekar S."/>
            <person name="Mueller T."/>
            <person name="Lomeli R."/>
            <person name="Scara G."/>
            <person name="Ko A."/>
            <person name="Delaney K."/>
            <person name="Wissotski M."/>
            <person name="Lopez G."/>
            <person name="Campos D."/>
            <person name="Braidotti M."/>
            <person name="Ashley E."/>
            <person name="Golser W."/>
            <person name="Kim H."/>
            <person name="Lee S."/>
            <person name="Lin J."/>
            <person name="Dujmic Z."/>
            <person name="Kim W."/>
            <person name="Talag J."/>
            <person name="Zuccolo A."/>
            <person name="Fan C."/>
            <person name="Sebastian A."/>
            <person name="Kramer M."/>
            <person name="Spiegel L."/>
            <person name="Nascimento L."/>
            <person name="Zutavern T."/>
            <person name="Miller B."/>
            <person name="Ambroise C."/>
            <person name="Muller S."/>
            <person name="Spooner W."/>
            <person name="Narechania A."/>
            <person name="Ren L."/>
            <person name="Wei S."/>
            <person name="Kumari S."/>
            <person name="Faga B."/>
            <person name="Levy M.J."/>
            <person name="McMahan L."/>
            <person name="Van Buren P."/>
            <person name="Vaughn M.W."/>
            <person name="Ying K."/>
            <person name="Yeh C.-T."/>
            <person name="Emrich S.J."/>
            <person name="Jia Y."/>
            <person name="Kalyanaraman A."/>
            <person name="Hsia A.-P."/>
            <person name="Barbazuk W.B."/>
            <person name="Baucom R.S."/>
            <person name="Brutnell T.P."/>
            <person name="Carpita N.C."/>
            <person name="Chaparro C."/>
            <person name="Chia J.-M."/>
            <person name="Deragon J.-M."/>
            <person name="Estill J.C."/>
            <person name="Fu Y."/>
            <person name="Jeddeloh J.A."/>
            <person name="Han Y."/>
            <person name="Lee H."/>
            <person name="Li P."/>
            <person name="Lisch D.R."/>
            <person name="Liu S."/>
            <person name="Liu Z."/>
            <person name="Nagel D.H."/>
            <person name="McCann M.C."/>
            <person name="SanMiguel P."/>
            <person name="Myers A.M."/>
            <person name="Nettleton D."/>
            <person name="Nguyen J."/>
            <person name="Penning B.W."/>
            <person name="Ponnala L."/>
            <person name="Schneider K.L."/>
            <person name="Schwartz D.C."/>
            <person name="Sharma A."/>
            <person name="Soderlund C."/>
            <person name="Springer N.M."/>
            <person name="Sun Q."/>
            <person name="Wang H."/>
            <person name="Waterman M."/>
            <person name="Westerman R."/>
            <person name="Wolfgruber T.K."/>
            <person name="Yang L."/>
            <person name="Yu Y."/>
            <person name="Zhang L."/>
            <person name="Zhou S."/>
            <person name="Zhu Q."/>
            <person name="Bennetzen J.L."/>
            <person name="Dawe R.K."/>
            <person name="Jiang J."/>
            <person name="Jiang N."/>
            <person name="Presting G.G."/>
            <person name="Wessler S.R."/>
            <person name="Aluru S."/>
            <person name="Martienssen R.A."/>
            <person name="Clifton S.W."/>
            <person name="McCombie W.R."/>
            <person name="Wing R.A."/>
            <person name="Wilson R.K."/>
        </authorList>
    </citation>
    <scope>NUCLEOTIDE SEQUENCE [LARGE SCALE GENOMIC DNA]</scope>
    <source>
        <strain evidence="5">cv. B73</strain>
    </source>
</reference>
<reference evidence="4" key="2">
    <citation type="submission" date="2019-07" db="EMBL/GenBank/DDBJ databases">
        <authorList>
            <person name="Seetharam A."/>
            <person name="Woodhouse M."/>
            <person name="Cannon E."/>
        </authorList>
    </citation>
    <scope>NUCLEOTIDE SEQUENCE [LARGE SCALE GENOMIC DNA]</scope>
    <source>
        <strain evidence="4">cv. B73</strain>
    </source>
</reference>
<dbReference type="InterPro" id="IPR053205">
    <property type="entry name" value="GHMP_kinase_L-arabinokinase"/>
</dbReference>
<evidence type="ECO:0000313" key="4">
    <source>
        <dbReference type="EnsemblPlants" id="Zm00001eb195690_P001"/>
    </source>
</evidence>
<evidence type="ECO:0000256" key="3">
    <source>
        <dbReference type="ARBA" id="ARBA00022833"/>
    </source>
</evidence>
<dbReference type="EnsemblPlants" id="Zm00001eb195690_T001">
    <property type="protein sequence ID" value="Zm00001eb195690_P001"/>
    <property type="gene ID" value="Zm00001eb195690"/>
</dbReference>
<dbReference type="InterPro" id="IPR017907">
    <property type="entry name" value="Znf_RING_CS"/>
</dbReference>
<evidence type="ECO:0000256" key="2">
    <source>
        <dbReference type="ARBA" id="ARBA00022771"/>
    </source>
</evidence>
<reference evidence="4" key="3">
    <citation type="submission" date="2021-05" db="UniProtKB">
        <authorList>
            <consortium name="EnsemblPlants"/>
        </authorList>
    </citation>
    <scope>IDENTIFICATION</scope>
    <source>
        <strain evidence="4">cv. B73</strain>
    </source>
</reference>
<proteinExistence type="predicted"/>
<keyword evidence="2" id="KW-0863">Zinc-finger</keyword>
<dbReference type="SUPFAM" id="SSF57850">
    <property type="entry name" value="RING/U-box"/>
    <property type="match status" value="1"/>
</dbReference>
<dbReference type="InterPro" id="IPR011990">
    <property type="entry name" value="TPR-like_helical_dom_sf"/>
</dbReference>
<dbReference type="GO" id="GO:0008270">
    <property type="term" value="F:zinc ion binding"/>
    <property type="evidence" value="ECO:0007669"/>
    <property type="project" value="UniProtKB-KW"/>
</dbReference>